<sequence length="574" mass="65726">MAGKDNKQKTYLFLLKSFQNSLIVFLKETGLHGLKFVGDATLSIWERSFFLIAFVVAFVLTFQLISNIYDKWNSTPVIIGISPHATSILRVPFPAITICNMNQVQRSKVFQYRDGTQESDLLKVLCSDEMEDTEETTDAEKLAFYASLANNTLKISEFVTNHSQTCEQMLRYCRFSAIEYKCLELFRPIVTDEGLCCVFNFLPPERLYKRQGRNLSSRLGNESVPWDPEIGYPKDLPNRYYPRPAVGSGITMGFSVVLDAQLNEYFCSSTNGPGFKLLFHNPITTPDMKDEGLVVGIGYEMNFRLEVSRSEAMPSIRSIAINSRQCIFMDERKLLYHNHYSRRNCENECYAKFLYEACACIPHKYPHIYRNASVCTVGDTICIRRAMRLENAAQAAKCRKQCLPGCFDLSYLADALYFPLAKRDFRIANSLVASMNKSYLLDNIAVVNLYYRESAYYGSMKNVYIGLTEFLSNIGGVMGLFMGFSVISLAEMFYFLILKPISEFIAWKRGKLVETKENTIDVNAVQELTKQNQNLWHTRELYPKGFMSKAIDVSGQSTKDVFKPRKPMLHRAFY</sequence>
<comment type="similarity">
    <text evidence="2 12">Belongs to the amiloride-sensitive sodium channel (TC 1.A.6) family.</text>
</comment>
<dbReference type="Gene3D" id="1.10.287.770">
    <property type="entry name" value="YojJ-like"/>
    <property type="match status" value="1"/>
</dbReference>
<organism evidence="14 15">
    <name type="scientific">Drosophila albomicans</name>
    <name type="common">Fruit fly</name>
    <dbReference type="NCBI Taxonomy" id="7291"/>
    <lineage>
        <taxon>Eukaryota</taxon>
        <taxon>Metazoa</taxon>
        <taxon>Ecdysozoa</taxon>
        <taxon>Arthropoda</taxon>
        <taxon>Hexapoda</taxon>
        <taxon>Insecta</taxon>
        <taxon>Pterygota</taxon>
        <taxon>Neoptera</taxon>
        <taxon>Endopterygota</taxon>
        <taxon>Diptera</taxon>
        <taxon>Brachycera</taxon>
        <taxon>Muscomorpha</taxon>
        <taxon>Ephydroidea</taxon>
        <taxon>Drosophilidae</taxon>
        <taxon>Drosophila</taxon>
    </lineage>
</organism>
<feature type="transmembrane region" description="Helical" evidence="13">
    <location>
        <begin position="49"/>
        <end position="69"/>
    </location>
</feature>
<evidence type="ECO:0000256" key="6">
    <source>
        <dbReference type="ARBA" id="ARBA00022989"/>
    </source>
</evidence>
<dbReference type="GeneID" id="117568654"/>
<keyword evidence="5 12" id="KW-0812">Transmembrane</keyword>
<evidence type="ECO:0000256" key="8">
    <source>
        <dbReference type="ARBA" id="ARBA00023065"/>
    </source>
</evidence>
<dbReference type="AlphaFoldDB" id="A0A6P8YBG1"/>
<keyword evidence="10 12" id="KW-0739">Sodium transport</keyword>
<gene>
    <name evidence="15" type="primary">LOC117568654</name>
</gene>
<dbReference type="InterPro" id="IPR001873">
    <property type="entry name" value="ENaC"/>
</dbReference>
<evidence type="ECO:0000256" key="11">
    <source>
        <dbReference type="ARBA" id="ARBA00023303"/>
    </source>
</evidence>
<evidence type="ECO:0000256" key="4">
    <source>
        <dbReference type="ARBA" id="ARBA00022461"/>
    </source>
</evidence>
<evidence type="ECO:0000256" key="9">
    <source>
        <dbReference type="ARBA" id="ARBA00023136"/>
    </source>
</evidence>
<keyword evidence="9 13" id="KW-0472">Membrane</keyword>
<evidence type="ECO:0000256" key="12">
    <source>
        <dbReference type="RuleBase" id="RU000679"/>
    </source>
</evidence>
<dbReference type="OrthoDB" id="6021021at2759"/>
<keyword evidence="4 12" id="KW-0894">Sodium channel</keyword>
<evidence type="ECO:0000256" key="5">
    <source>
        <dbReference type="ARBA" id="ARBA00022692"/>
    </source>
</evidence>
<dbReference type="PRINTS" id="PR01078">
    <property type="entry name" value="AMINACHANNEL"/>
</dbReference>
<dbReference type="Proteomes" id="UP000515160">
    <property type="component" value="Chromosome 3"/>
</dbReference>
<keyword evidence="6 13" id="KW-1133">Transmembrane helix</keyword>
<accession>A0A6P8YBG1</accession>
<dbReference type="RefSeq" id="XP_034105342.1">
    <property type="nucleotide sequence ID" value="XM_034249451.2"/>
</dbReference>
<keyword evidence="11 12" id="KW-0407">Ion channel</keyword>
<reference evidence="15" key="1">
    <citation type="submission" date="2025-08" db="UniProtKB">
        <authorList>
            <consortium name="RefSeq"/>
        </authorList>
    </citation>
    <scope>IDENTIFICATION</scope>
    <source>
        <strain evidence="15">15112-1751.03</strain>
        <tissue evidence="15">Whole Adult</tissue>
    </source>
</reference>
<dbReference type="PANTHER" id="PTHR11690">
    <property type="entry name" value="AMILORIDE-SENSITIVE SODIUM CHANNEL-RELATED"/>
    <property type="match status" value="1"/>
</dbReference>
<name>A0A6P8YBG1_DROAB</name>
<evidence type="ECO:0000256" key="3">
    <source>
        <dbReference type="ARBA" id="ARBA00022448"/>
    </source>
</evidence>
<dbReference type="GO" id="GO:0005886">
    <property type="term" value="C:plasma membrane"/>
    <property type="evidence" value="ECO:0007669"/>
    <property type="project" value="TreeGrafter"/>
</dbReference>
<keyword evidence="8 12" id="KW-0406">Ion transport</keyword>
<feature type="transmembrane region" description="Helical" evidence="13">
    <location>
        <begin position="477"/>
        <end position="498"/>
    </location>
</feature>
<dbReference type="Pfam" id="PF00858">
    <property type="entry name" value="ASC"/>
    <property type="match status" value="1"/>
</dbReference>
<evidence type="ECO:0000256" key="2">
    <source>
        <dbReference type="ARBA" id="ARBA00007193"/>
    </source>
</evidence>
<dbReference type="PANTHER" id="PTHR11690:SF243">
    <property type="entry name" value="PICKPOCKET 12-RELATED"/>
    <property type="match status" value="1"/>
</dbReference>
<protein>
    <submittedName>
        <fullName evidence="15">Pickpocket protein 28</fullName>
    </submittedName>
</protein>
<evidence type="ECO:0000256" key="10">
    <source>
        <dbReference type="ARBA" id="ARBA00023201"/>
    </source>
</evidence>
<evidence type="ECO:0000256" key="1">
    <source>
        <dbReference type="ARBA" id="ARBA00004141"/>
    </source>
</evidence>
<keyword evidence="14" id="KW-1185">Reference proteome</keyword>
<keyword evidence="7" id="KW-0915">Sodium</keyword>
<dbReference type="Gene3D" id="2.60.470.10">
    <property type="entry name" value="Acid-sensing ion channels like domains"/>
    <property type="match status" value="1"/>
</dbReference>
<dbReference type="GO" id="GO:0015280">
    <property type="term" value="F:ligand-gated sodium channel activity"/>
    <property type="evidence" value="ECO:0007669"/>
    <property type="project" value="TreeGrafter"/>
</dbReference>
<comment type="subcellular location">
    <subcellularLocation>
        <location evidence="1">Membrane</location>
        <topology evidence="1">Multi-pass membrane protein</topology>
    </subcellularLocation>
</comment>
<evidence type="ECO:0000256" key="13">
    <source>
        <dbReference type="SAM" id="Phobius"/>
    </source>
</evidence>
<evidence type="ECO:0000313" key="14">
    <source>
        <dbReference type="Proteomes" id="UP000515160"/>
    </source>
</evidence>
<evidence type="ECO:0000313" key="15">
    <source>
        <dbReference type="RefSeq" id="XP_034105342.1"/>
    </source>
</evidence>
<evidence type="ECO:0000256" key="7">
    <source>
        <dbReference type="ARBA" id="ARBA00023053"/>
    </source>
</evidence>
<keyword evidence="3 12" id="KW-0813">Transport</keyword>
<proteinExistence type="inferred from homology"/>